<keyword evidence="2" id="KW-1185">Reference proteome</keyword>
<evidence type="ECO:0000313" key="1">
    <source>
        <dbReference type="EMBL" id="EFO90339.1"/>
    </source>
</evidence>
<dbReference type="InParanoid" id="E3N9I7"/>
<proteinExistence type="predicted"/>
<gene>
    <name evidence="1" type="ORF">CRE_29158</name>
</gene>
<name>E3N9I7_CAERE</name>
<dbReference type="OrthoDB" id="5824068at2759"/>
<evidence type="ECO:0000313" key="2">
    <source>
        <dbReference type="Proteomes" id="UP000008281"/>
    </source>
</evidence>
<dbReference type="STRING" id="31234.E3N9I7"/>
<protein>
    <submittedName>
        <fullName evidence="1">Uncharacterized protein</fullName>
    </submittedName>
</protein>
<sequence length="68" mass="8042">MTAIEDVEEYVYLGRLLNAKNDLEPEIHRRRRAAWAALNNIKNTAKRPSCLHNETNVRLGWPRDEKKR</sequence>
<organism evidence="2">
    <name type="scientific">Caenorhabditis remanei</name>
    <name type="common">Caenorhabditis vulgaris</name>
    <dbReference type="NCBI Taxonomy" id="31234"/>
    <lineage>
        <taxon>Eukaryota</taxon>
        <taxon>Metazoa</taxon>
        <taxon>Ecdysozoa</taxon>
        <taxon>Nematoda</taxon>
        <taxon>Chromadorea</taxon>
        <taxon>Rhabditida</taxon>
        <taxon>Rhabditina</taxon>
        <taxon>Rhabditomorpha</taxon>
        <taxon>Rhabditoidea</taxon>
        <taxon>Rhabditidae</taxon>
        <taxon>Peloderinae</taxon>
        <taxon>Caenorhabditis</taxon>
    </lineage>
</organism>
<dbReference type="Proteomes" id="UP000008281">
    <property type="component" value="Unassembled WGS sequence"/>
</dbReference>
<reference evidence="1" key="1">
    <citation type="submission" date="2007-07" db="EMBL/GenBank/DDBJ databases">
        <title>PCAP assembly of the Caenorhabditis remanei genome.</title>
        <authorList>
            <consortium name="The Caenorhabditis remanei Sequencing Consortium"/>
            <person name="Wilson R.K."/>
        </authorList>
    </citation>
    <scope>NUCLEOTIDE SEQUENCE [LARGE SCALE GENOMIC DNA]</scope>
    <source>
        <strain evidence="1">PB4641</strain>
    </source>
</reference>
<dbReference type="AlphaFoldDB" id="E3N9I7"/>
<dbReference type="HOGENOM" id="CLU_2796401_0_0_1"/>
<dbReference type="EMBL" id="DS268566">
    <property type="protein sequence ID" value="EFO90339.1"/>
    <property type="molecule type" value="Genomic_DNA"/>
</dbReference>
<accession>E3N9I7</accession>